<organism evidence="4 5">
    <name type="scientific">Flavisolibacter ginsengisoli DSM 18119</name>
    <dbReference type="NCBI Taxonomy" id="1121884"/>
    <lineage>
        <taxon>Bacteria</taxon>
        <taxon>Pseudomonadati</taxon>
        <taxon>Bacteroidota</taxon>
        <taxon>Chitinophagia</taxon>
        <taxon>Chitinophagales</taxon>
        <taxon>Chitinophagaceae</taxon>
        <taxon>Flavisolibacter</taxon>
    </lineage>
</organism>
<dbReference type="NCBIfam" id="NF003952">
    <property type="entry name" value="PRK05450.1-5"/>
    <property type="match status" value="1"/>
</dbReference>
<evidence type="ECO:0000256" key="2">
    <source>
        <dbReference type="ARBA" id="ARBA00022695"/>
    </source>
</evidence>
<gene>
    <name evidence="4" type="ORF">SAMN02745131_01483</name>
</gene>
<dbReference type="EMBL" id="FQUU01000005">
    <property type="protein sequence ID" value="SHE96982.1"/>
    <property type="molecule type" value="Genomic_DNA"/>
</dbReference>
<dbReference type="STRING" id="1121884.SAMN02745131_01483"/>
<proteinExistence type="predicted"/>
<dbReference type="SUPFAM" id="SSF53448">
    <property type="entry name" value="Nucleotide-diphospho-sugar transferases"/>
    <property type="match status" value="1"/>
</dbReference>
<dbReference type="InterPro" id="IPR029044">
    <property type="entry name" value="Nucleotide-diphossugar_trans"/>
</dbReference>
<dbReference type="Gene3D" id="3.90.550.10">
    <property type="entry name" value="Spore Coat Polysaccharide Biosynthesis Protein SpsA, Chain A"/>
    <property type="match status" value="1"/>
</dbReference>
<dbReference type="CDD" id="cd02517">
    <property type="entry name" value="CMP-KDO-Synthetase"/>
    <property type="match status" value="1"/>
</dbReference>
<dbReference type="GO" id="GO:0005829">
    <property type="term" value="C:cytosol"/>
    <property type="evidence" value="ECO:0007669"/>
    <property type="project" value="TreeGrafter"/>
</dbReference>
<dbReference type="NCBIfam" id="TIGR00466">
    <property type="entry name" value="kdsB"/>
    <property type="match status" value="1"/>
</dbReference>
<evidence type="ECO:0000313" key="5">
    <source>
        <dbReference type="Proteomes" id="UP000184048"/>
    </source>
</evidence>
<keyword evidence="2 4" id="KW-0548">Nucleotidyltransferase</keyword>
<dbReference type="AlphaFoldDB" id="A0A1M4XUR2"/>
<dbReference type="PANTHER" id="PTHR42866:SF2">
    <property type="entry name" value="3-DEOXY-MANNO-OCTULOSONATE CYTIDYLYLTRANSFERASE, MITOCHONDRIAL"/>
    <property type="match status" value="1"/>
</dbReference>
<sequence>MIPARYGATRFNGKLMATLKGKSVIRHTYDATMATGLFDEVVVVTDSDVIYKEITGNGGKALMSQREHESGSDRIAEAAASLDVDVIVNVQGDTPFVKKEHLEKLLQQFLDPSVQVGSLMQILEDESLIADPNYVKVCVDKNSNALFFSRSIIPYPRNKNIPIVYYEHIGVYAFRKQSLLDFTSWPVSPLENAEKIECLRYLENGVPIRMVETGFMGVEIDTPEDLERAAQLL</sequence>
<evidence type="ECO:0000313" key="4">
    <source>
        <dbReference type="EMBL" id="SHE96982.1"/>
    </source>
</evidence>
<keyword evidence="1 4" id="KW-0808">Transferase</keyword>
<dbReference type="Pfam" id="PF02348">
    <property type="entry name" value="CTP_transf_3"/>
    <property type="match status" value="1"/>
</dbReference>
<dbReference type="GO" id="GO:0009103">
    <property type="term" value="P:lipopolysaccharide biosynthetic process"/>
    <property type="evidence" value="ECO:0007669"/>
    <property type="project" value="UniProtKB-KW"/>
</dbReference>
<dbReference type="InterPro" id="IPR004528">
    <property type="entry name" value="KdsB"/>
</dbReference>
<keyword evidence="5" id="KW-1185">Reference proteome</keyword>
<protein>
    <submittedName>
        <fullName evidence="4">3-deoxy-manno-octulosonate cytidylyltransferase (CMP-KDO synthetase)</fullName>
    </submittedName>
</protein>
<accession>A0A1M4XUR2</accession>
<evidence type="ECO:0000256" key="1">
    <source>
        <dbReference type="ARBA" id="ARBA00022679"/>
    </source>
</evidence>
<dbReference type="PANTHER" id="PTHR42866">
    <property type="entry name" value="3-DEOXY-MANNO-OCTULOSONATE CYTIDYLYLTRANSFERASE"/>
    <property type="match status" value="1"/>
</dbReference>
<dbReference type="GO" id="GO:0008690">
    <property type="term" value="F:3-deoxy-manno-octulosonate cytidylyltransferase activity"/>
    <property type="evidence" value="ECO:0007669"/>
    <property type="project" value="InterPro"/>
</dbReference>
<reference evidence="4 5" key="1">
    <citation type="submission" date="2016-11" db="EMBL/GenBank/DDBJ databases">
        <authorList>
            <person name="Jaros S."/>
            <person name="Januszkiewicz K."/>
            <person name="Wedrychowicz H."/>
        </authorList>
    </citation>
    <scope>NUCLEOTIDE SEQUENCE [LARGE SCALE GENOMIC DNA]</scope>
    <source>
        <strain evidence="4 5">DSM 18119</strain>
    </source>
</reference>
<name>A0A1M4XUR2_9BACT</name>
<evidence type="ECO:0000256" key="3">
    <source>
        <dbReference type="ARBA" id="ARBA00022985"/>
    </source>
</evidence>
<keyword evidence="3" id="KW-0448">Lipopolysaccharide biosynthesis</keyword>
<dbReference type="InterPro" id="IPR003329">
    <property type="entry name" value="Cytidylyl_trans"/>
</dbReference>
<dbReference type="Proteomes" id="UP000184048">
    <property type="component" value="Unassembled WGS sequence"/>
</dbReference>